<dbReference type="GO" id="GO:0007018">
    <property type="term" value="P:microtubule-based movement"/>
    <property type="evidence" value="ECO:0007669"/>
    <property type="project" value="TreeGrafter"/>
</dbReference>
<gene>
    <name evidence="2" type="ORF">KQX54_016413</name>
</gene>
<dbReference type="GO" id="GO:0005868">
    <property type="term" value="C:cytoplasmic dynein complex"/>
    <property type="evidence" value="ECO:0007669"/>
    <property type="project" value="TreeGrafter"/>
</dbReference>
<evidence type="ECO:0000313" key="3">
    <source>
        <dbReference type="Proteomes" id="UP000826195"/>
    </source>
</evidence>
<keyword evidence="3" id="KW-1185">Reference proteome</keyword>
<dbReference type="Pfam" id="PF03645">
    <property type="entry name" value="Tctex-1"/>
    <property type="match status" value="1"/>
</dbReference>
<accession>A0AAV7HKH3</accession>
<dbReference type="GO" id="GO:0005737">
    <property type="term" value="C:cytoplasm"/>
    <property type="evidence" value="ECO:0007669"/>
    <property type="project" value="TreeGrafter"/>
</dbReference>
<comment type="caution">
    <text evidence="2">The sequence shown here is derived from an EMBL/GenBank/DDBJ whole genome shotgun (WGS) entry which is preliminary data.</text>
</comment>
<evidence type="ECO:0000256" key="1">
    <source>
        <dbReference type="ARBA" id="ARBA00005361"/>
    </source>
</evidence>
<dbReference type="InterPro" id="IPR005334">
    <property type="entry name" value="Tctex-1-like"/>
</dbReference>
<reference evidence="2 3" key="1">
    <citation type="journal article" date="2021" name="J. Hered.">
        <title>A chromosome-level genome assembly of the parasitoid wasp, Cotesia glomerata (Hymenoptera: Braconidae).</title>
        <authorList>
            <person name="Pinto B.J."/>
            <person name="Weis J.J."/>
            <person name="Gamble T."/>
            <person name="Ode P.J."/>
            <person name="Paul R."/>
            <person name="Zaspel J.M."/>
        </authorList>
    </citation>
    <scope>NUCLEOTIDE SEQUENCE [LARGE SCALE GENOMIC DNA]</scope>
    <source>
        <strain evidence="2">CgM1</strain>
    </source>
</reference>
<name>A0AAV7HKH3_COTGL</name>
<dbReference type="Proteomes" id="UP000826195">
    <property type="component" value="Unassembled WGS sequence"/>
</dbReference>
<sequence>MAISFWKCLEKKESRAKLRQRSSNVQKKLAVESPKYQNSFRLDAHQPFRIDPVDLIVRTVMEYRFEDITYDMNTTPPLCSQVAAEIRKKIMNLHFDRYKIVVFVTIVEKTSQSIDSVCGFLWDVKKDNYSTYTFENQSFFAYCFVGGIYHE</sequence>
<organism evidence="2 3">
    <name type="scientific">Cotesia glomerata</name>
    <name type="common">Lepidopteran parasitic wasp</name>
    <name type="synonym">Apanteles glomeratus</name>
    <dbReference type="NCBI Taxonomy" id="32391"/>
    <lineage>
        <taxon>Eukaryota</taxon>
        <taxon>Metazoa</taxon>
        <taxon>Ecdysozoa</taxon>
        <taxon>Arthropoda</taxon>
        <taxon>Hexapoda</taxon>
        <taxon>Insecta</taxon>
        <taxon>Pterygota</taxon>
        <taxon>Neoptera</taxon>
        <taxon>Endopterygota</taxon>
        <taxon>Hymenoptera</taxon>
        <taxon>Apocrita</taxon>
        <taxon>Ichneumonoidea</taxon>
        <taxon>Braconidae</taxon>
        <taxon>Microgastrinae</taxon>
        <taxon>Cotesia</taxon>
    </lineage>
</organism>
<dbReference type="EMBL" id="JAHXZJ010002609">
    <property type="protein sequence ID" value="KAH0540331.1"/>
    <property type="molecule type" value="Genomic_DNA"/>
</dbReference>
<protein>
    <submittedName>
        <fullName evidence="2">Uncharacterized protein</fullName>
    </submittedName>
</protein>
<dbReference type="Gene3D" id="3.30.1140.40">
    <property type="entry name" value="Tctex-1"/>
    <property type="match status" value="1"/>
</dbReference>
<evidence type="ECO:0000313" key="2">
    <source>
        <dbReference type="EMBL" id="KAH0540331.1"/>
    </source>
</evidence>
<dbReference type="InterPro" id="IPR038586">
    <property type="entry name" value="Tctex-1-like_sf"/>
</dbReference>
<dbReference type="PANTHER" id="PTHR21255">
    <property type="entry name" value="T-COMPLEX-ASSOCIATED-TESTIS-EXPRESSED 1/ DYNEIN LIGHT CHAIN"/>
    <property type="match status" value="1"/>
</dbReference>
<comment type="similarity">
    <text evidence="1">Belongs to the dynein light chain Tctex-type family.</text>
</comment>
<dbReference type="PANTHER" id="PTHR21255:SF69">
    <property type="entry name" value="AT23443P"/>
    <property type="match status" value="1"/>
</dbReference>
<dbReference type="CDD" id="cd21451">
    <property type="entry name" value="DLC-like_TCTEX1D"/>
    <property type="match status" value="1"/>
</dbReference>
<proteinExistence type="inferred from homology"/>
<dbReference type="AlphaFoldDB" id="A0AAV7HKH3"/>
<dbReference type="GO" id="GO:0045505">
    <property type="term" value="F:dynein intermediate chain binding"/>
    <property type="evidence" value="ECO:0007669"/>
    <property type="project" value="TreeGrafter"/>
</dbReference>